<dbReference type="EMBL" id="PFBD01000020">
    <property type="protein sequence ID" value="PIR87101.1"/>
    <property type="molecule type" value="Genomic_DNA"/>
</dbReference>
<proteinExistence type="predicted"/>
<dbReference type="Pfam" id="PF13196">
    <property type="entry name" value="DUF4012"/>
    <property type="match status" value="1"/>
</dbReference>
<dbReference type="AlphaFoldDB" id="A0A2H0UL27"/>
<evidence type="ECO:0000313" key="3">
    <source>
        <dbReference type="Proteomes" id="UP000229526"/>
    </source>
</evidence>
<protein>
    <recommendedName>
        <fullName evidence="4">DUF4012 domain-containing protein</fullName>
    </recommendedName>
</protein>
<organism evidence="2 3">
    <name type="scientific">Candidatus Harrisonbacteria bacterium CG10_big_fil_rev_8_21_14_0_10_49_15</name>
    <dbReference type="NCBI Taxonomy" id="1974587"/>
    <lineage>
        <taxon>Bacteria</taxon>
        <taxon>Candidatus Harrisoniibacteriota</taxon>
    </lineage>
</organism>
<name>A0A2H0UL27_9BACT</name>
<accession>A0A2H0UL27</accession>
<gene>
    <name evidence="2" type="ORF">COU11_02640</name>
</gene>
<keyword evidence="1" id="KW-1133">Transmembrane helix</keyword>
<dbReference type="InterPro" id="IPR025101">
    <property type="entry name" value="DUF4012"/>
</dbReference>
<evidence type="ECO:0008006" key="4">
    <source>
        <dbReference type="Google" id="ProtNLM"/>
    </source>
</evidence>
<evidence type="ECO:0000313" key="2">
    <source>
        <dbReference type="EMBL" id="PIR87101.1"/>
    </source>
</evidence>
<dbReference type="Proteomes" id="UP000229526">
    <property type="component" value="Unassembled WGS sequence"/>
</dbReference>
<keyword evidence="1" id="KW-0472">Membrane</keyword>
<reference evidence="3" key="1">
    <citation type="submission" date="2017-09" db="EMBL/GenBank/DDBJ databases">
        <title>Depth-based differentiation of microbial function through sediment-hosted aquifers and enrichment of novel symbionts in the deep terrestrial subsurface.</title>
        <authorList>
            <person name="Probst A.J."/>
            <person name="Ladd B."/>
            <person name="Jarett J.K."/>
            <person name="Geller-Mcgrath D.E."/>
            <person name="Sieber C.M.K."/>
            <person name="Emerson J.B."/>
            <person name="Anantharaman K."/>
            <person name="Thomas B.C."/>
            <person name="Malmstrom R."/>
            <person name="Stieglmeier M."/>
            <person name="Klingl A."/>
            <person name="Woyke T."/>
            <person name="Ryan C.M."/>
            <person name="Banfield J.F."/>
        </authorList>
    </citation>
    <scope>NUCLEOTIDE SEQUENCE [LARGE SCALE GENOMIC DNA]</scope>
</reference>
<feature type="transmembrane region" description="Helical" evidence="1">
    <location>
        <begin position="47"/>
        <end position="68"/>
    </location>
</feature>
<sequence>MSFHIHQKVKDIYHPRESSAPTTIRPIVESSELTPPENKPRHHHRGIFYGSLAIIILALGFYGFRAVFLEQYIQQSTARIYEQLTLASAALKELDVDSARSSLLAISGELKNAASTTNRYGVGQLSTVGGRFFKQFADIPDVFKELIGISDTAIDISDDISFLKQHGLQLVLSQQGEELLNRLLLFDEKLIALSGYVHQLKNRKEQLGPVAITELLALEDKLQSLDQAVQSLVTYLSAPYDRDLLVLFQNASEIRPGGGFIGSYAHIVLRQASLANITVIDIYEPDGQLDVQLIPPEPLQRITKDWEARDANWFFDYPTSARQVIDLLNSSKIYSEQNLSFDGAIAINVHVIEDIIDLIGPVELQEYDLTLDAENFLAEVQREVETGPDKARNEPKRILKVLTPILLDRLVNLNDTERSELRDRLATHINRRNIMTYINNPTLQAYIEESGLGGEVASLSETAPADYLAVVNANIAGQKTDIFIDQSINLQSKINSDGTLSNTATITRTHTGTGQTEWWYNATNKNYLQLYAPTGARAISASGQNPWPTTIKRDYTNYETDGDLAQIAATMSFLPASRLEQFTAHNKTVFAAWVNTPVGKTRTFSVDYDPATLVPIQQANTPYQFIFERQSGVLTSFSYSIEAPEGYVWQESGEQTFTYENDDPPGRLILDLTLVKDSQEDF</sequence>
<comment type="caution">
    <text evidence="2">The sequence shown here is derived from an EMBL/GenBank/DDBJ whole genome shotgun (WGS) entry which is preliminary data.</text>
</comment>
<evidence type="ECO:0000256" key="1">
    <source>
        <dbReference type="SAM" id="Phobius"/>
    </source>
</evidence>
<keyword evidence="1" id="KW-0812">Transmembrane</keyword>